<dbReference type="Proteomes" id="UP000261480">
    <property type="component" value="Unplaced"/>
</dbReference>
<sequence length="420" mass="46313">VNMDGLEMSAMIPALQELANASAAEYESAVQKPRQILCQFIDRILTDVDVVALGLNKKSSSEPACVMLLDFVQHIVKSSSLMFANPACLPAEYPDTIQSCIDFSKWVAVRLLRVGASPGCDVIHGRVSAVLCSLLHSLRVRVPFIFSCLVQEFFLMAQDLSSVLLRNQWPVKLERFLFSATRAPYLTQTPLVLPSPAALESLTAVALGIITDSLRGVVSCRDLSAAWETACSVLANGNTRLRKISMAMLRKLVELRKFDETQSHNFFSAFFHLLETHDFSDEEEPYEGELLKLTRCLFQSAHVSHSDFEPVYLSQMFECVCALGGAGVKLGSELTESLCVLFGFSLSVVPSYEGAALLRRQQVADVCRTLARTVGTENQSEVLKFFFYNLCGVCHVCVSFSTSLVCFAVCRRIPPSCTQG</sequence>
<dbReference type="InterPro" id="IPR056803">
    <property type="entry name" value="ATR-like_N-HEAT"/>
</dbReference>
<protein>
    <recommendedName>
        <fullName evidence="1">Serine/threonine-protein kinase ATR-like N-HEAT region domain-containing protein</fullName>
    </recommendedName>
</protein>
<evidence type="ECO:0000259" key="1">
    <source>
        <dbReference type="Pfam" id="PF25032"/>
    </source>
</evidence>
<organism evidence="2 3">
    <name type="scientific">Poecilia mexicana</name>
    <dbReference type="NCBI Taxonomy" id="48701"/>
    <lineage>
        <taxon>Eukaryota</taxon>
        <taxon>Metazoa</taxon>
        <taxon>Chordata</taxon>
        <taxon>Craniata</taxon>
        <taxon>Vertebrata</taxon>
        <taxon>Euteleostomi</taxon>
        <taxon>Actinopterygii</taxon>
        <taxon>Neopterygii</taxon>
        <taxon>Teleostei</taxon>
        <taxon>Neoteleostei</taxon>
        <taxon>Acanthomorphata</taxon>
        <taxon>Ovalentaria</taxon>
        <taxon>Atherinomorphae</taxon>
        <taxon>Cyprinodontiformes</taxon>
        <taxon>Poeciliidae</taxon>
        <taxon>Poeciliinae</taxon>
        <taxon>Poecilia</taxon>
    </lineage>
</organism>
<reference evidence="2" key="2">
    <citation type="submission" date="2025-09" db="UniProtKB">
        <authorList>
            <consortium name="Ensembl"/>
        </authorList>
    </citation>
    <scope>IDENTIFICATION</scope>
</reference>
<dbReference type="Ensembl" id="ENSPMET00000001135.1">
    <property type="protein sequence ID" value="ENSPMEP00000026986.1"/>
    <property type="gene ID" value="ENSPMEG00000011215.1"/>
</dbReference>
<dbReference type="Pfam" id="PF25032">
    <property type="entry name" value="N-HEAT_ATR"/>
    <property type="match status" value="1"/>
</dbReference>
<dbReference type="AlphaFoldDB" id="A0A3B3YI11"/>
<evidence type="ECO:0000313" key="2">
    <source>
        <dbReference type="Ensembl" id="ENSPMEP00000026986.1"/>
    </source>
</evidence>
<keyword evidence="3" id="KW-1185">Reference proteome</keyword>
<name>A0A3B3YI11_9TELE</name>
<feature type="domain" description="Serine/threonine-protein kinase ATR-like N-HEAT region" evidence="1">
    <location>
        <begin position="5"/>
        <end position="388"/>
    </location>
</feature>
<reference evidence="2" key="1">
    <citation type="submission" date="2025-08" db="UniProtKB">
        <authorList>
            <consortium name="Ensembl"/>
        </authorList>
    </citation>
    <scope>IDENTIFICATION</scope>
</reference>
<proteinExistence type="predicted"/>
<accession>A0A3B3YI11</accession>
<evidence type="ECO:0000313" key="3">
    <source>
        <dbReference type="Proteomes" id="UP000261480"/>
    </source>
</evidence>